<sequence>MTACELALLEAAVNRYTNCRRSQGGLQTGIACRRKAAPWMRGNQRRDLVGHWKQNQEKCPGGTGKHRLLVLHCRGPKEKTDQQH</sequence>
<dbReference type="EMBL" id="JANPWB010000006">
    <property type="protein sequence ID" value="KAJ1175630.1"/>
    <property type="molecule type" value="Genomic_DNA"/>
</dbReference>
<name>A0AAV7TG57_PLEWA</name>
<reference evidence="1" key="1">
    <citation type="journal article" date="2022" name="bioRxiv">
        <title>Sequencing and chromosome-scale assembly of the giantPleurodeles waltlgenome.</title>
        <authorList>
            <person name="Brown T."/>
            <person name="Elewa A."/>
            <person name="Iarovenko S."/>
            <person name="Subramanian E."/>
            <person name="Araus A.J."/>
            <person name="Petzold A."/>
            <person name="Susuki M."/>
            <person name="Suzuki K.-i.T."/>
            <person name="Hayashi T."/>
            <person name="Toyoda A."/>
            <person name="Oliveira C."/>
            <person name="Osipova E."/>
            <person name="Leigh N.D."/>
            <person name="Simon A."/>
            <person name="Yun M.H."/>
        </authorList>
    </citation>
    <scope>NUCLEOTIDE SEQUENCE</scope>
    <source>
        <strain evidence="1">20211129_DDA</strain>
        <tissue evidence="1">Liver</tissue>
    </source>
</reference>
<protein>
    <submittedName>
        <fullName evidence="1">Uncharacterized protein</fullName>
    </submittedName>
</protein>
<comment type="caution">
    <text evidence="1">The sequence shown here is derived from an EMBL/GenBank/DDBJ whole genome shotgun (WGS) entry which is preliminary data.</text>
</comment>
<dbReference type="AlphaFoldDB" id="A0AAV7TG57"/>
<evidence type="ECO:0000313" key="2">
    <source>
        <dbReference type="Proteomes" id="UP001066276"/>
    </source>
</evidence>
<organism evidence="1 2">
    <name type="scientific">Pleurodeles waltl</name>
    <name type="common">Iberian ribbed newt</name>
    <dbReference type="NCBI Taxonomy" id="8319"/>
    <lineage>
        <taxon>Eukaryota</taxon>
        <taxon>Metazoa</taxon>
        <taxon>Chordata</taxon>
        <taxon>Craniata</taxon>
        <taxon>Vertebrata</taxon>
        <taxon>Euteleostomi</taxon>
        <taxon>Amphibia</taxon>
        <taxon>Batrachia</taxon>
        <taxon>Caudata</taxon>
        <taxon>Salamandroidea</taxon>
        <taxon>Salamandridae</taxon>
        <taxon>Pleurodelinae</taxon>
        <taxon>Pleurodeles</taxon>
    </lineage>
</organism>
<dbReference type="Proteomes" id="UP001066276">
    <property type="component" value="Chromosome 3_2"/>
</dbReference>
<evidence type="ECO:0000313" key="1">
    <source>
        <dbReference type="EMBL" id="KAJ1175630.1"/>
    </source>
</evidence>
<proteinExistence type="predicted"/>
<accession>A0AAV7TG57</accession>
<keyword evidence="2" id="KW-1185">Reference proteome</keyword>
<gene>
    <name evidence="1" type="ORF">NDU88_000917</name>
</gene>